<feature type="compositionally biased region" description="Basic and acidic residues" evidence="1">
    <location>
        <begin position="37"/>
        <end position="50"/>
    </location>
</feature>
<sequence length="294" mass="33359">MADKIVPIASAVILPPHPPDIDIVPTKRLKSPSTDSISKRARLEHEDGSETKNLSTETSHPIVTSPSITERNEERRKSTVVEEKKRGQRLLGSLLNALSQSSQNGQHKIKAHSQKRQLKQASIQKTLNDIQTGARVTEILEIQKQEQKKFDEETMKNRHANMRATANFLCTNTEPKLYYKPWELLPEQKERIEVQVASVSQAIESEISEFRRKSGKNKDLEEEEKCKEISEEVAGEPRAEPRIVIPKINDAHDTAANTNQNSEKADVKVEERDGDKEEHNGEVMVENEEDTVIY</sequence>
<protein>
    <submittedName>
        <fullName evidence="3">Putative pinin sdk mema domain-containing protein</fullName>
    </submittedName>
</protein>
<feature type="compositionally biased region" description="Acidic residues" evidence="1">
    <location>
        <begin position="285"/>
        <end position="294"/>
    </location>
</feature>
<feature type="region of interest" description="Disordered" evidence="1">
    <location>
        <begin position="98"/>
        <end position="117"/>
    </location>
</feature>
<evidence type="ECO:0000313" key="4">
    <source>
        <dbReference type="Proteomes" id="UP000283383"/>
    </source>
</evidence>
<feature type="compositionally biased region" description="Polar residues" evidence="1">
    <location>
        <begin position="51"/>
        <end position="69"/>
    </location>
</feature>
<accession>A0A420J573</accession>
<evidence type="ECO:0000256" key="1">
    <source>
        <dbReference type="SAM" id="MobiDB-lite"/>
    </source>
</evidence>
<feature type="compositionally biased region" description="Basic and acidic residues" evidence="1">
    <location>
        <begin position="263"/>
        <end position="281"/>
    </location>
</feature>
<feature type="region of interest" description="Disordered" evidence="1">
    <location>
        <begin position="212"/>
        <end position="294"/>
    </location>
</feature>
<dbReference type="Proteomes" id="UP000283383">
    <property type="component" value="Unassembled WGS sequence"/>
</dbReference>
<dbReference type="EMBL" id="MCBQ01002996">
    <property type="protein sequence ID" value="RKF81936.1"/>
    <property type="molecule type" value="Genomic_DNA"/>
</dbReference>
<feature type="compositionally biased region" description="Basic and acidic residues" evidence="1">
    <location>
        <begin position="70"/>
        <end position="85"/>
    </location>
</feature>
<reference evidence="3 4" key="1">
    <citation type="journal article" date="2018" name="BMC Genomics">
        <title>Comparative genome analyses reveal sequence features reflecting distinct modes of host-adaptation between dicot and monocot powdery mildew.</title>
        <authorList>
            <person name="Wu Y."/>
            <person name="Ma X."/>
            <person name="Pan Z."/>
            <person name="Kale S.D."/>
            <person name="Song Y."/>
            <person name="King H."/>
            <person name="Zhang Q."/>
            <person name="Presley C."/>
            <person name="Deng X."/>
            <person name="Wei C.I."/>
            <person name="Xiao S."/>
        </authorList>
    </citation>
    <scope>NUCLEOTIDE SEQUENCE [LARGE SCALE GENOMIC DNA]</scope>
    <source>
        <strain evidence="3">UMSG3</strain>
    </source>
</reference>
<organism evidence="3 4">
    <name type="scientific">Golovinomyces cichoracearum</name>
    <dbReference type="NCBI Taxonomy" id="62708"/>
    <lineage>
        <taxon>Eukaryota</taxon>
        <taxon>Fungi</taxon>
        <taxon>Dikarya</taxon>
        <taxon>Ascomycota</taxon>
        <taxon>Pezizomycotina</taxon>
        <taxon>Leotiomycetes</taxon>
        <taxon>Erysiphales</taxon>
        <taxon>Erysiphaceae</taxon>
        <taxon>Golovinomyces</taxon>
    </lineage>
</organism>
<dbReference type="STRING" id="62708.A0A420J573"/>
<feature type="compositionally biased region" description="Basic and acidic residues" evidence="1">
    <location>
        <begin position="212"/>
        <end position="241"/>
    </location>
</feature>
<dbReference type="InterPro" id="IPR006786">
    <property type="entry name" value="Pinin_SDK_MemA"/>
</dbReference>
<feature type="domain" description="Pinin/SDK/MemA protein" evidence="2">
    <location>
        <begin position="82"/>
        <end position="196"/>
    </location>
</feature>
<gene>
    <name evidence="3" type="ORF">GcM3_029012</name>
</gene>
<comment type="caution">
    <text evidence="3">The sequence shown here is derived from an EMBL/GenBank/DDBJ whole genome shotgun (WGS) entry which is preliminary data.</text>
</comment>
<evidence type="ECO:0000313" key="3">
    <source>
        <dbReference type="EMBL" id="RKF81936.1"/>
    </source>
</evidence>
<name>A0A420J573_9PEZI</name>
<evidence type="ECO:0000259" key="2">
    <source>
        <dbReference type="Pfam" id="PF04696"/>
    </source>
</evidence>
<proteinExistence type="predicted"/>
<feature type="compositionally biased region" description="Basic residues" evidence="1">
    <location>
        <begin position="107"/>
        <end position="117"/>
    </location>
</feature>
<dbReference type="AlphaFoldDB" id="A0A420J573"/>
<feature type="region of interest" description="Disordered" evidence="1">
    <location>
        <begin position="14"/>
        <end position="85"/>
    </location>
</feature>
<dbReference type="Pfam" id="PF04696">
    <property type="entry name" value="Pinin_SDK_memA"/>
    <property type="match status" value="1"/>
</dbReference>
<keyword evidence="4" id="KW-1185">Reference proteome</keyword>